<feature type="domain" description="Phosphagen kinase C-terminal" evidence="6">
    <location>
        <begin position="14"/>
        <end position="243"/>
    </location>
</feature>
<reference evidence="7 8" key="1">
    <citation type="submission" date="2017-10" db="EMBL/GenBank/DDBJ databases">
        <title>Effective Description of Clostridium neonatale sp. nov. linked to necrotizing enterocolitis in neonates and a clarification of species assignable to the genus Clostridium (Prazmowski 1880) emend. Lawson and Rainey 2016.</title>
        <authorList>
            <person name="Bernard K."/>
            <person name="Burdz T."/>
            <person name="Wiebe D."/>
            <person name="Balcewich B."/>
            <person name="Alfa M."/>
            <person name="Bernier A.-M."/>
        </authorList>
    </citation>
    <scope>NUCLEOTIDE SEQUENCE [LARGE SCALE GENOMIC DNA]</scope>
    <source>
        <strain evidence="7 8">LCDC99A005</strain>
    </source>
</reference>
<keyword evidence="8" id="KW-1185">Reference proteome</keyword>
<dbReference type="SUPFAM" id="SSF55931">
    <property type="entry name" value="Glutamine synthetase/guanido kinase"/>
    <property type="match status" value="1"/>
</dbReference>
<feature type="binding site" evidence="5">
    <location>
        <position position="80"/>
    </location>
    <ligand>
        <name>ATP</name>
        <dbReference type="ChEBI" id="CHEBI:30616"/>
    </ligand>
</feature>
<dbReference type="CDD" id="cd07930">
    <property type="entry name" value="bacterial_phosphagen_kinase"/>
    <property type="match status" value="1"/>
</dbReference>
<dbReference type="InterPro" id="IPR000749">
    <property type="entry name" value="ATP-guanido_PTrfase"/>
</dbReference>
<accession>A0A2A7MF47</accession>
<evidence type="ECO:0000256" key="1">
    <source>
        <dbReference type="ARBA" id="ARBA00022679"/>
    </source>
</evidence>
<evidence type="ECO:0000313" key="8">
    <source>
        <dbReference type="Proteomes" id="UP000220840"/>
    </source>
</evidence>
<dbReference type="NCBIfam" id="NF002194">
    <property type="entry name" value="PRK01059.1-4"/>
    <property type="match status" value="1"/>
</dbReference>
<dbReference type="Proteomes" id="UP000220840">
    <property type="component" value="Unassembled WGS sequence"/>
</dbReference>
<comment type="caution">
    <text evidence="5">Lacks conserved residue(s) required for the propagation of feature annotation.</text>
</comment>
<dbReference type="InterPro" id="IPR014746">
    <property type="entry name" value="Gln_synth/guanido_kin_cat_dom"/>
</dbReference>
<protein>
    <submittedName>
        <fullName evidence="7">Protein arginine kinase</fullName>
    </submittedName>
</protein>
<comment type="caution">
    <text evidence="7">The sequence shown here is derived from an EMBL/GenBank/DDBJ whole genome shotgun (WGS) entry which is preliminary data.</text>
</comment>
<dbReference type="Pfam" id="PF00217">
    <property type="entry name" value="ATP-gua_Ptrans"/>
    <property type="match status" value="1"/>
</dbReference>
<dbReference type="Gene3D" id="3.30.590.10">
    <property type="entry name" value="Glutamine synthetase/guanido kinase, catalytic domain"/>
    <property type="match status" value="1"/>
</dbReference>
<dbReference type="InterPro" id="IPR022414">
    <property type="entry name" value="ATP-guanido_PTrfase_cat"/>
</dbReference>
<evidence type="ECO:0000259" key="6">
    <source>
        <dbReference type="PROSITE" id="PS51510"/>
    </source>
</evidence>
<name>A0A2A7MF47_9CLOT</name>
<evidence type="ECO:0000256" key="5">
    <source>
        <dbReference type="PROSITE-ProRule" id="PRU00843"/>
    </source>
</evidence>
<dbReference type="PANTHER" id="PTHR11547">
    <property type="entry name" value="ARGININE OR CREATINE KINASE"/>
    <property type="match status" value="1"/>
</dbReference>
<proteinExistence type="inferred from homology"/>
<gene>
    <name evidence="7" type="ORF">CQ394_17490</name>
</gene>
<dbReference type="GO" id="GO:0005524">
    <property type="term" value="F:ATP binding"/>
    <property type="evidence" value="ECO:0007669"/>
    <property type="project" value="UniProtKB-UniRule"/>
</dbReference>
<dbReference type="RefSeq" id="WP_058293623.1">
    <property type="nucleotide sequence ID" value="NZ_CAMRXB010000068.1"/>
</dbReference>
<keyword evidence="2 5" id="KW-0547">Nucleotide-binding</keyword>
<evidence type="ECO:0000313" key="7">
    <source>
        <dbReference type="EMBL" id="PEG29728.1"/>
    </source>
</evidence>
<keyword evidence="3 5" id="KW-0418">Kinase</keyword>
<dbReference type="PANTHER" id="PTHR11547:SF38">
    <property type="entry name" value="ARGININE KINASE 1-RELATED"/>
    <property type="match status" value="1"/>
</dbReference>
<keyword evidence="1 5" id="KW-0808">Transferase</keyword>
<keyword evidence="4 5" id="KW-0067">ATP-binding</keyword>
<dbReference type="OrthoDB" id="9791353at2"/>
<comment type="similarity">
    <text evidence="5">Belongs to the ATP:guanido phosphotransferase family.</text>
</comment>
<evidence type="ECO:0000256" key="4">
    <source>
        <dbReference type="ARBA" id="ARBA00022840"/>
    </source>
</evidence>
<feature type="binding site" evidence="5">
    <location>
        <begin position="196"/>
        <end position="201"/>
    </location>
    <ligand>
        <name>ATP</name>
        <dbReference type="ChEBI" id="CHEBI:30616"/>
    </ligand>
</feature>
<dbReference type="GO" id="GO:0046314">
    <property type="term" value="P:phosphocreatine biosynthetic process"/>
    <property type="evidence" value="ECO:0007669"/>
    <property type="project" value="InterPro"/>
</dbReference>
<feature type="binding site" evidence="5">
    <location>
        <begin position="165"/>
        <end position="169"/>
    </location>
    <ligand>
        <name>ATP</name>
        <dbReference type="ChEBI" id="CHEBI:30616"/>
    </ligand>
</feature>
<dbReference type="EMBL" id="PDCJ01000003">
    <property type="protein sequence ID" value="PEG29728.1"/>
    <property type="molecule type" value="Genomic_DNA"/>
</dbReference>
<dbReference type="STRING" id="137838.GCA_001458595_00683"/>
<dbReference type="GO" id="GO:0004111">
    <property type="term" value="F:creatine kinase activity"/>
    <property type="evidence" value="ECO:0007669"/>
    <property type="project" value="InterPro"/>
</dbReference>
<dbReference type="AlphaFoldDB" id="A0A2A7MF47"/>
<dbReference type="PROSITE" id="PS51510">
    <property type="entry name" value="PHOSPHAGEN_KINASE_C"/>
    <property type="match status" value="1"/>
</dbReference>
<evidence type="ECO:0000256" key="3">
    <source>
        <dbReference type="ARBA" id="ARBA00022777"/>
    </source>
</evidence>
<evidence type="ECO:0000256" key="2">
    <source>
        <dbReference type="ARBA" id="ARBA00022741"/>
    </source>
</evidence>
<dbReference type="GO" id="GO:0005615">
    <property type="term" value="C:extracellular space"/>
    <property type="evidence" value="ECO:0007669"/>
    <property type="project" value="TreeGrafter"/>
</dbReference>
<organism evidence="7 8">
    <name type="scientific">Clostridium neonatale</name>
    <dbReference type="NCBI Taxonomy" id="137838"/>
    <lineage>
        <taxon>Bacteria</taxon>
        <taxon>Bacillati</taxon>
        <taxon>Bacillota</taxon>
        <taxon>Clostridia</taxon>
        <taxon>Eubacteriales</taxon>
        <taxon>Clostridiaceae</taxon>
        <taxon>Clostridium</taxon>
    </lineage>
</organism>
<dbReference type="InterPro" id="IPR023660">
    <property type="entry name" value="Arg_Kinase"/>
</dbReference>
<feature type="binding site" evidence="5">
    <location>
        <begin position="17"/>
        <end position="21"/>
    </location>
    <ligand>
        <name>ATP</name>
        <dbReference type="ChEBI" id="CHEBI:30616"/>
    </ligand>
</feature>
<sequence length="338" mass="38862">MRNWIHNLANNEDIVLSTKIQLARNLKLVPFPNKLDYMKARENAELIYEVLNDTIYSEDMTLYKLWENDKKDYEDCIEKHLINKNLLDNSEKGAFIVNKNETISIMINEGEHIKIQCITAGLNLEEAFNSANIIDDNIESKLEYAFNENLGYLMESPKNIGTGLEASIDIHLPALTMNNEIDKISKTFDRLGMSIKSIYNYDSEKYGNIYRISNKSSLGIKEHEIIGTLKGVVLNVISEEKRAKEVLLSKNKYEVENKVYRAYAILQSAVLLDEKEAIELLSDIRLGVELNLLNIENGKINQLLVMIKNSSIENYIGRPLNIREINYERANLVKRILI</sequence>